<dbReference type="RefSeq" id="WP_118040811.1">
    <property type="nucleotide sequence ID" value="NZ_BQNJ01000001.1"/>
</dbReference>
<dbReference type="Pfam" id="PF23750">
    <property type="entry name" value="RsgI_M"/>
    <property type="match status" value="1"/>
</dbReference>
<sequence>MKTGIVIEITGKDAIVMKNGGEFITLPAKEGWKKGDIIPVNRRKRPAVPIRRFLAAAAACLCLAVSGGGYHYYYAQAALISVDVNPSIELSVNRQDRVTSTAALNEDGKALLTGIRLTGMECGEAVRELLQAESSGQYPADHKNVVVTVYSTNEDRQSRLLKEIRETADHALTTRAADGSTEYRAVTSEEVKAAHSCGVTAGKYIYLQKLEEAAPGTDISRYSHCSIDEIKDHISNCEKRHQTDSTESDSGGKDCHSGHDHKNR</sequence>
<gene>
    <name evidence="6" type="ORF">CE91St55_20050</name>
</gene>
<keyword evidence="3" id="KW-0812">Transmembrane</keyword>
<comment type="caution">
    <text evidence="6">The sequence shown here is derived from an EMBL/GenBank/DDBJ whole genome shotgun (WGS) entry which is preliminary data.</text>
</comment>
<dbReference type="Pfam" id="PF12791">
    <property type="entry name" value="RsgI_N"/>
    <property type="match status" value="1"/>
</dbReference>
<protein>
    <submittedName>
        <fullName evidence="6">Uncharacterized protein</fullName>
    </submittedName>
</protein>
<keyword evidence="5" id="KW-0472">Membrane</keyword>
<evidence type="ECO:0000256" key="5">
    <source>
        <dbReference type="ARBA" id="ARBA00023136"/>
    </source>
</evidence>
<dbReference type="PROSITE" id="PS51849">
    <property type="entry name" value="RSGI_N"/>
    <property type="match status" value="1"/>
</dbReference>
<name>A0A413LU49_9FIRM</name>
<dbReference type="GO" id="GO:0005886">
    <property type="term" value="C:plasma membrane"/>
    <property type="evidence" value="ECO:0007669"/>
    <property type="project" value="UniProtKB-SubCell"/>
</dbReference>
<evidence type="ECO:0000256" key="2">
    <source>
        <dbReference type="ARBA" id="ARBA00022475"/>
    </source>
</evidence>
<dbReference type="Proteomes" id="UP001055091">
    <property type="component" value="Unassembled WGS sequence"/>
</dbReference>
<accession>A0A413LU49</accession>
<evidence type="ECO:0000313" key="6">
    <source>
        <dbReference type="EMBL" id="GKH00024.1"/>
    </source>
</evidence>
<comment type="subcellular location">
    <subcellularLocation>
        <location evidence="1">Cell membrane</location>
        <topology evidence="1">Single-pass membrane protein</topology>
    </subcellularLocation>
</comment>
<evidence type="ECO:0000313" key="7">
    <source>
        <dbReference type="Proteomes" id="UP001055091"/>
    </source>
</evidence>
<dbReference type="AlphaFoldDB" id="A0A413LU49"/>
<keyword evidence="2" id="KW-1003">Cell membrane</keyword>
<dbReference type="EMBL" id="BQNJ01000001">
    <property type="protein sequence ID" value="GKH00024.1"/>
    <property type="molecule type" value="Genomic_DNA"/>
</dbReference>
<evidence type="ECO:0000256" key="1">
    <source>
        <dbReference type="ARBA" id="ARBA00004162"/>
    </source>
</evidence>
<keyword evidence="4" id="KW-1133">Transmembrane helix</keyword>
<organism evidence="6 7">
    <name type="scientific">Hungatella hathewayi</name>
    <dbReference type="NCBI Taxonomy" id="154046"/>
    <lineage>
        <taxon>Bacteria</taxon>
        <taxon>Bacillati</taxon>
        <taxon>Bacillota</taxon>
        <taxon>Clostridia</taxon>
        <taxon>Lachnospirales</taxon>
        <taxon>Lachnospiraceae</taxon>
        <taxon>Hungatella</taxon>
    </lineage>
</organism>
<proteinExistence type="predicted"/>
<evidence type="ECO:0000256" key="4">
    <source>
        <dbReference type="ARBA" id="ARBA00022989"/>
    </source>
</evidence>
<dbReference type="InterPro" id="IPR055431">
    <property type="entry name" value="RsgI_M"/>
</dbReference>
<dbReference type="InterPro" id="IPR024449">
    <property type="entry name" value="Anti-sigma_RsgI_N"/>
</dbReference>
<reference evidence="6" key="1">
    <citation type="submission" date="2022-01" db="EMBL/GenBank/DDBJ databases">
        <title>Novel bile acid biosynthetic pathways are enriched in the microbiome of centenarians.</title>
        <authorList>
            <person name="Sato Y."/>
            <person name="Atarashi K."/>
            <person name="Plichta R.D."/>
            <person name="Arai Y."/>
            <person name="Sasajima S."/>
            <person name="Kearney M.S."/>
            <person name="Suda W."/>
            <person name="Takeshita K."/>
            <person name="Sasaki T."/>
            <person name="Okamoto S."/>
            <person name="Skelly N.A."/>
            <person name="Okamura Y."/>
            <person name="Vlamakis H."/>
            <person name="Li Y."/>
            <person name="Tanoue T."/>
            <person name="Takei H."/>
            <person name="Nittono H."/>
            <person name="Narushima S."/>
            <person name="Irie J."/>
            <person name="Itoh H."/>
            <person name="Moriya K."/>
            <person name="Sugiura Y."/>
            <person name="Suematsu M."/>
            <person name="Moritoki N."/>
            <person name="Shibata S."/>
            <person name="Littman R.D."/>
            <person name="Fischbach A.M."/>
            <person name="Uwamino Y."/>
            <person name="Inoue T."/>
            <person name="Honda A."/>
            <person name="Hattori M."/>
            <person name="Murai T."/>
            <person name="Xavier J.R."/>
            <person name="Hirose N."/>
            <person name="Honda K."/>
        </authorList>
    </citation>
    <scope>NUCLEOTIDE SEQUENCE</scope>
    <source>
        <strain evidence="6">CE91-St55</strain>
    </source>
</reference>
<evidence type="ECO:0000256" key="3">
    <source>
        <dbReference type="ARBA" id="ARBA00022692"/>
    </source>
</evidence>